<evidence type="ECO:0000313" key="1">
    <source>
        <dbReference type="EMBL" id="ASD25493.1"/>
    </source>
</evidence>
<dbReference type="Proteomes" id="UP000197024">
    <property type="component" value="Chromosome"/>
</dbReference>
<accession>A0A1Z3LTK1</accession>
<dbReference type="EMBL" id="CP021995">
    <property type="protein sequence ID" value="ASD25493.1"/>
    <property type="molecule type" value="Genomic_DNA"/>
</dbReference>
<protein>
    <submittedName>
        <fullName evidence="1">Uncharacterized protein</fullName>
    </submittedName>
</protein>
<dbReference type="AlphaFoldDB" id="A0A1Z3LTK1"/>
<organism evidence="1 2">
    <name type="scientific">Brevundimonas diminuta</name>
    <name type="common">Pseudomonas diminuta</name>
    <dbReference type="NCBI Taxonomy" id="293"/>
    <lineage>
        <taxon>Bacteria</taxon>
        <taxon>Pseudomonadati</taxon>
        <taxon>Pseudomonadota</taxon>
        <taxon>Alphaproteobacteria</taxon>
        <taxon>Caulobacterales</taxon>
        <taxon>Caulobacteraceae</taxon>
        <taxon>Brevundimonas</taxon>
    </lineage>
</organism>
<reference evidence="1 2" key="2">
    <citation type="submission" date="2017-06" db="EMBL/GenBank/DDBJ databases">
        <authorList>
            <person name="Kim H.J."/>
            <person name="Triplett B.A."/>
        </authorList>
    </citation>
    <scope>NUCLEOTIDE SEQUENCE [LARGE SCALE GENOMIC DNA]</scope>
    <source>
        <strain evidence="1 2">BZC3</strain>
    </source>
</reference>
<evidence type="ECO:0000313" key="2">
    <source>
        <dbReference type="Proteomes" id="UP000197024"/>
    </source>
</evidence>
<sequence length="224" mass="25583">MRVVGSRRSLQVLLLQADVRSAPQVLGQRQAQCAISQLTGARQDESLGRKRPAYTSSPIPLLHLPWREYTFSNVIQLIATEQDTRFILDTHVPLPHLSYRRSLPLVQYASCPARTSLGLDSPIAKRLCEPLSPHLQVRLPRIEPCPIRSQRSHCQMHVRMTALVMQGEYVGKSLPERLLRKRSRRIVQPYWIRASRHAQDDRAGQRTIPSAAGFKRRLYCPVRG</sequence>
<gene>
    <name evidence="1" type="ORF">CD943_00400</name>
</gene>
<name>A0A1Z3LTK1_BREDI</name>
<proteinExistence type="predicted"/>
<reference evidence="1 2" key="1">
    <citation type="submission" date="2017-06" db="EMBL/GenBank/DDBJ databases">
        <title>Biodegradation of gentamicin by bacterial consortia AMQD4 in synthetic medium and raw gentamicin sewage.</title>
        <authorList>
            <person name="Chang H."/>
            <person name="Feng Y."/>
            <person name="Li Z."/>
            <person name="Xue J."/>
            <person name="Cheng D."/>
        </authorList>
    </citation>
    <scope>NUCLEOTIDE SEQUENCE [LARGE SCALE GENOMIC DNA]</scope>
    <source>
        <strain evidence="1 2">BZC3</strain>
    </source>
</reference>